<gene>
    <name evidence="3" type="ORF">DK847_00965</name>
</gene>
<keyword evidence="1" id="KW-0812">Transmembrane</keyword>
<organism evidence="3 4">
    <name type="scientific">Aestuariivirga litoralis</name>
    <dbReference type="NCBI Taxonomy" id="2650924"/>
    <lineage>
        <taxon>Bacteria</taxon>
        <taxon>Pseudomonadati</taxon>
        <taxon>Pseudomonadota</taxon>
        <taxon>Alphaproteobacteria</taxon>
        <taxon>Hyphomicrobiales</taxon>
        <taxon>Aestuariivirgaceae</taxon>
        <taxon>Aestuariivirga</taxon>
    </lineage>
</organism>
<evidence type="ECO:0000256" key="2">
    <source>
        <dbReference type="SAM" id="SignalP"/>
    </source>
</evidence>
<proteinExistence type="predicted"/>
<evidence type="ECO:0000313" key="3">
    <source>
        <dbReference type="EMBL" id="PZF78421.1"/>
    </source>
</evidence>
<comment type="caution">
    <text evidence="3">The sequence shown here is derived from an EMBL/GenBank/DDBJ whole genome shotgun (WGS) entry which is preliminary data.</text>
</comment>
<feature type="chain" id="PRO_5015937818" evidence="2">
    <location>
        <begin position="21"/>
        <end position="109"/>
    </location>
</feature>
<keyword evidence="2" id="KW-0732">Signal</keyword>
<evidence type="ECO:0000313" key="4">
    <source>
        <dbReference type="Proteomes" id="UP000248795"/>
    </source>
</evidence>
<dbReference type="Proteomes" id="UP000248795">
    <property type="component" value="Unassembled WGS sequence"/>
</dbReference>
<feature type="transmembrane region" description="Helical" evidence="1">
    <location>
        <begin position="27"/>
        <end position="47"/>
    </location>
</feature>
<keyword evidence="1" id="KW-1133">Transmembrane helix</keyword>
<keyword evidence="1" id="KW-0472">Membrane</keyword>
<evidence type="ECO:0000256" key="1">
    <source>
        <dbReference type="SAM" id="Phobius"/>
    </source>
</evidence>
<sequence>MLAGLAAAALALAAAPAAQAKTMGPTAAAIVGGVAGVAVGAAIADAAKPKKKKIVYEGYAPPYAPGQYDPYFNQAYSPVAGVVCYPAQRACYNNGGTVNGTWTRRAFGY</sequence>
<keyword evidence="4" id="KW-1185">Reference proteome</keyword>
<name>A0A2W2AT92_9HYPH</name>
<reference evidence="4" key="1">
    <citation type="submission" date="2018-06" db="EMBL/GenBank/DDBJ databases">
        <title>Aestuariibacter litoralis strain KCTC 52945T.</title>
        <authorList>
            <person name="Li X."/>
            <person name="Salam N."/>
            <person name="Li J.-L."/>
            <person name="Chen Y.-M."/>
            <person name="Yang Z.-W."/>
            <person name="Zhang L.-Y."/>
            <person name="Han M.-X."/>
            <person name="Xiao M."/>
            <person name="Li W.-J."/>
        </authorList>
    </citation>
    <scope>NUCLEOTIDE SEQUENCE [LARGE SCALE GENOMIC DNA]</scope>
    <source>
        <strain evidence="4">KCTC 52945</strain>
    </source>
</reference>
<dbReference type="EMBL" id="QKVK01000001">
    <property type="protein sequence ID" value="PZF78421.1"/>
    <property type="molecule type" value="Genomic_DNA"/>
</dbReference>
<accession>A0A2W2AT92</accession>
<feature type="signal peptide" evidence="2">
    <location>
        <begin position="1"/>
        <end position="20"/>
    </location>
</feature>
<dbReference type="AlphaFoldDB" id="A0A2W2AT92"/>
<protein>
    <submittedName>
        <fullName evidence="3">Uncharacterized protein</fullName>
    </submittedName>
</protein>